<feature type="compositionally biased region" description="Basic and acidic residues" evidence="1">
    <location>
        <begin position="168"/>
        <end position="222"/>
    </location>
</feature>
<dbReference type="AlphaFoldDB" id="A0A5J4UW40"/>
<feature type="compositionally biased region" description="Basic and acidic residues" evidence="1">
    <location>
        <begin position="123"/>
        <end position="132"/>
    </location>
</feature>
<evidence type="ECO:0000313" key="2">
    <source>
        <dbReference type="EMBL" id="KAA6374517.1"/>
    </source>
</evidence>
<proteinExistence type="predicted"/>
<comment type="caution">
    <text evidence="2">The sequence shown here is derived from an EMBL/GenBank/DDBJ whole genome shotgun (WGS) entry which is preliminary data.</text>
</comment>
<reference evidence="2 3" key="1">
    <citation type="submission" date="2019-03" db="EMBL/GenBank/DDBJ databases">
        <title>Single cell metagenomics reveals metabolic interactions within the superorganism composed of flagellate Streblomastix strix and complex community of Bacteroidetes bacteria on its surface.</title>
        <authorList>
            <person name="Treitli S.C."/>
            <person name="Kolisko M."/>
            <person name="Husnik F."/>
            <person name="Keeling P."/>
            <person name="Hampl V."/>
        </authorList>
    </citation>
    <scope>NUCLEOTIDE SEQUENCE [LARGE SCALE GENOMIC DNA]</scope>
    <source>
        <strain evidence="2">ST1C</strain>
    </source>
</reference>
<dbReference type="Proteomes" id="UP000324800">
    <property type="component" value="Unassembled WGS sequence"/>
</dbReference>
<evidence type="ECO:0000256" key="1">
    <source>
        <dbReference type="SAM" id="MobiDB-lite"/>
    </source>
</evidence>
<sequence>MTVSVEYNVIGGFLGLGYIKHTGDYIDGNAAIYNSSQVALEFNIEQLPTTLTFFVNNIEQPNYIINIPKSVRFLVYLSLRGSSFEILNFVHLISPNAKHPESSRSFEWGKKWESDKKENFIDIYDPDDHLNSDSDSDSDTDSSDLDKNLKDQDSDSDQNDLDYVSNDLKPKSEKHSDDSKPKSEKHSDDSKPKSEKHSKDSKPKSEKHSDDSKPKSEKHSDDNEPNSNSKFE</sequence>
<organism evidence="2 3">
    <name type="scientific">Streblomastix strix</name>
    <dbReference type="NCBI Taxonomy" id="222440"/>
    <lineage>
        <taxon>Eukaryota</taxon>
        <taxon>Metamonada</taxon>
        <taxon>Preaxostyla</taxon>
        <taxon>Oxymonadida</taxon>
        <taxon>Streblomastigidae</taxon>
        <taxon>Streblomastix</taxon>
    </lineage>
</organism>
<evidence type="ECO:0000313" key="3">
    <source>
        <dbReference type="Proteomes" id="UP000324800"/>
    </source>
</evidence>
<gene>
    <name evidence="2" type="ORF">EZS28_029957</name>
</gene>
<feature type="region of interest" description="Disordered" evidence="1">
    <location>
        <begin position="123"/>
        <end position="232"/>
    </location>
</feature>
<accession>A0A5J4UW40</accession>
<protein>
    <submittedName>
        <fullName evidence="2">Uncharacterized protein</fullName>
    </submittedName>
</protein>
<feature type="compositionally biased region" description="Acidic residues" evidence="1">
    <location>
        <begin position="134"/>
        <end position="143"/>
    </location>
</feature>
<feature type="compositionally biased region" description="Basic and acidic residues" evidence="1">
    <location>
        <begin position="144"/>
        <end position="153"/>
    </location>
</feature>
<dbReference type="EMBL" id="SNRW01011918">
    <property type="protein sequence ID" value="KAA6374517.1"/>
    <property type="molecule type" value="Genomic_DNA"/>
</dbReference>
<name>A0A5J4UW40_9EUKA</name>